<dbReference type="InterPro" id="IPR012334">
    <property type="entry name" value="Pectin_lyas_fold"/>
</dbReference>
<dbReference type="SUPFAM" id="SSF52540">
    <property type="entry name" value="P-loop containing nucleoside triphosphate hydrolases"/>
    <property type="match status" value="1"/>
</dbReference>
<dbReference type="OrthoDB" id="9806903at2"/>
<keyword evidence="2" id="KW-0547">Nucleotide-binding</keyword>
<organism evidence="6 7">
    <name type="scientific">Actinacidiphila oryziradicis</name>
    <dbReference type="NCBI Taxonomy" id="2571141"/>
    <lineage>
        <taxon>Bacteria</taxon>
        <taxon>Bacillati</taxon>
        <taxon>Actinomycetota</taxon>
        <taxon>Actinomycetes</taxon>
        <taxon>Kitasatosporales</taxon>
        <taxon>Streptomycetaceae</taxon>
        <taxon>Actinacidiphila</taxon>
    </lineage>
</organism>
<protein>
    <submittedName>
        <fullName evidence="6">AAA family ATPase</fullName>
    </submittedName>
</protein>
<dbReference type="SMART" id="SM00710">
    <property type="entry name" value="PbH1"/>
    <property type="match status" value="13"/>
</dbReference>
<dbReference type="EMBL" id="SUMC01000065">
    <property type="protein sequence ID" value="TKA02070.1"/>
    <property type="molecule type" value="Genomic_DNA"/>
</dbReference>
<dbReference type="RefSeq" id="WP_136728924.1">
    <property type="nucleotide sequence ID" value="NZ_SUMC01000065.1"/>
</dbReference>
<evidence type="ECO:0000256" key="4">
    <source>
        <dbReference type="SAM" id="MobiDB-lite"/>
    </source>
</evidence>
<dbReference type="InterPro" id="IPR011050">
    <property type="entry name" value="Pectin_lyase_fold/virulence"/>
</dbReference>
<dbReference type="Gene3D" id="2.160.20.10">
    <property type="entry name" value="Single-stranded right-handed beta-helix, Pectin lyase-like"/>
    <property type="match status" value="3"/>
</dbReference>
<keyword evidence="7" id="KW-1185">Reference proteome</keyword>
<dbReference type="Gene3D" id="3.40.50.300">
    <property type="entry name" value="P-loop containing nucleotide triphosphate hydrolases"/>
    <property type="match status" value="1"/>
</dbReference>
<dbReference type="InterPro" id="IPR041627">
    <property type="entry name" value="AAA_lid_6"/>
</dbReference>
<dbReference type="PRINTS" id="PR00819">
    <property type="entry name" value="CBXCFQXSUPER"/>
</dbReference>
<dbReference type="Pfam" id="PF00004">
    <property type="entry name" value="AAA"/>
    <property type="match status" value="1"/>
</dbReference>
<dbReference type="AlphaFoldDB" id="A0A4U0S014"/>
<sequence>MRGNFQRVTERGGWGAHRTVGAAARAAGDGAVVSVQPGVYRESLVLDHDVTVVAEKGPGTVRLLATHGPAVSVTGGRAVLKDLVIEGVSARDAAVLVRGGSPVLEGCEIAGGRVEVAHDGSAELRGCTVRDASGSGVHLTGTASAVLEDCTVRSVEGHGLTLDDAARVESRRTTVERTTGCGVLMAGESTGVFDDCSIGHTGEAAVLVIAPARPLLRECRLHDAKAQGLRVEDASRPAPSPAPAGDDEESAAGRDERRTRLEKCEILRTGEEGALLGGSADVRLLDCHVKETGGAGIVATGSCRVRLDDVRLVDVTATGLAVMDKARVAVQGGTIARTGANGVHGAGQSYVLLTGSEISGTGYSAVHLGSGCRAELRDCRVLDSAQHGVRVENGADLLAEDVRVERARMTGVDIEQADAVLRRCVVAEAAVGIRLETRHRPLLEDCEVRSSGRSGIEVAPATGAVVFGGLVDASGSAGVFLDDGSEAVIENLEITQSKGSGLVLWSRARPRIRSVRVSGTGKNGIYAHEESAGVLEDCTVSETGFPALYFGVRAAPVLRRCLVRDTAEDLSQAEDAAPVLEDCHSSGVKAATLPEVGESGAVAVSATGARRAGPERQANSDRDGEPATGEDQLPRLLAQLEELAGLERVKQDVASLVKVMRLVKRRQEAGLQPPPLSRHLVLAGNPGTGKTTVARLYGQILAALGLLSRGHLVEADRGSLVGEYVGHTAPKTTAVFRRALGGVLFIDEAYALVPVGQSTDFGQEAVATLVKLMEDHRDDVVVIAAGYPGDMERFIDSNPGLASRFSRTLSFDDYSSADLVEIVQYQAAHHEYRLHEDTVTALLRYFDSVERTERFGNGRTARQVFQRMTEQHAQRVADLEDPDTADLALVLPQDLPPVVL</sequence>
<evidence type="ECO:0000256" key="3">
    <source>
        <dbReference type="ARBA" id="ARBA00022840"/>
    </source>
</evidence>
<dbReference type="Pfam" id="PF17866">
    <property type="entry name" value="AAA_lid_6"/>
    <property type="match status" value="1"/>
</dbReference>
<evidence type="ECO:0000256" key="2">
    <source>
        <dbReference type="ARBA" id="ARBA00022741"/>
    </source>
</evidence>
<dbReference type="InterPro" id="IPR050773">
    <property type="entry name" value="CbxX/CfxQ_RuBisCO_ESX"/>
</dbReference>
<evidence type="ECO:0000259" key="5">
    <source>
        <dbReference type="SMART" id="SM00382"/>
    </source>
</evidence>
<dbReference type="InterPro" id="IPR039448">
    <property type="entry name" value="Beta_helix"/>
</dbReference>
<dbReference type="InterPro" id="IPR000641">
    <property type="entry name" value="CbxX/CfxQ"/>
</dbReference>
<dbReference type="CDD" id="cd00009">
    <property type="entry name" value="AAA"/>
    <property type="match status" value="1"/>
</dbReference>
<dbReference type="Gene3D" id="1.10.8.60">
    <property type="match status" value="1"/>
</dbReference>
<gene>
    <name evidence="6" type="ORF">FCI23_39185</name>
</gene>
<accession>A0A4U0S014</accession>
<comment type="caution">
    <text evidence="6">The sequence shown here is derived from an EMBL/GenBank/DDBJ whole genome shotgun (WGS) entry which is preliminary data.</text>
</comment>
<feature type="compositionally biased region" description="Basic and acidic residues" evidence="4">
    <location>
        <begin position="612"/>
        <end position="625"/>
    </location>
</feature>
<comment type="similarity">
    <text evidence="1">Belongs to the CbxX/CfxQ family.</text>
</comment>
<evidence type="ECO:0000313" key="7">
    <source>
        <dbReference type="Proteomes" id="UP000305778"/>
    </source>
</evidence>
<feature type="region of interest" description="Disordered" evidence="4">
    <location>
        <begin position="228"/>
        <end position="257"/>
    </location>
</feature>
<dbReference type="FunFam" id="3.40.50.300:FF:000216">
    <property type="entry name" value="Type VII secretion ATPase EccA"/>
    <property type="match status" value="1"/>
</dbReference>
<feature type="region of interest" description="Disordered" evidence="4">
    <location>
        <begin position="605"/>
        <end position="631"/>
    </location>
</feature>
<dbReference type="Proteomes" id="UP000305778">
    <property type="component" value="Unassembled WGS sequence"/>
</dbReference>
<proteinExistence type="inferred from homology"/>
<feature type="domain" description="AAA+ ATPase" evidence="5">
    <location>
        <begin position="676"/>
        <end position="815"/>
    </location>
</feature>
<dbReference type="PANTHER" id="PTHR43392">
    <property type="entry name" value="AAA-TYPE ATPASE FAMILY PROTEIN / ANKYRIN REPEAT FAMILY PROTEIN"/>
    <property type="match status" value="1"/>
</dbReference>
<dbReference type="SUPFAM" id="SSF51126">
    <property type="entry name" value="Pectin lyase-like"/>
    <property type="match status" value="3"/>
</dbReference>
<dbReference type="Pfam" id="PF13229">
    <property type="entry name" value="Beta_helix"/>
    <property type="match status" value="2"/>
</dbReference>
<dbReference type="SMART" id="SM00382">
    <property type="entry name" value="AAA"/>
    <property type="match status" value="1"/>
</dbReference>
<dbReference type="InterPro" id="IPR027417">
    <property type="entry name" value="P-loop_NTPase"/>
</dbReference>
<dbReference type="GO" id="GO:0016887">
    <property type="term" value="F:ATP hydrolysis activity"/>
    <property type="evidence" value="ECO:0007669"/>
    <property type="project" value="InterPro"/>
</dbReference>
<dbReference type="PANTHER" id="PTHR43392:SF2">
    <property type="entry name" value="AAA-TYPE ATPASE FAMILY PROTEIN _ ANKYRIN REPEAT FAMILY PROTEIN"/>
    <property type="match status" value="1"/>
</dbReference>
<dbReference type="InterPro" id="IPR003593">
    <property type="entry name" value="AAA+_ATPase"/>
</dbReference>
<reference evidence="6 7" key="1">
    <citation type="submission" date="2019-04" db="EMBL/GenBank/DDBJ databases">
        <title>Streptomyces oryziradicis sp. nov., a novel actinomycete isolated from rhizosphere soil of rice (Oryza sativa L.).</title>
        <authorList>
            <person name="Li C."/>
        </authorList>
    </citation>
    <scope>NUCLEOTIDE SEQUENCE [LARGE SCALE GENOMIC DNA]</scope>
    <source>
        <strain evidence="6 7">NEAU-C40</strain>
    </source>
</reference>
<evidence type="ECO:0000313" key="6">
    <source>
        <dbReference type="EMBL" id="TKA02070.1"/>
    </source>
</evidence>
<name>A0A4U0S014_9ACTN</name>
<keyword evidence="3" id="KW-0067">ATP-binding</keyword>
<dbReference type="InterPro" id="IPR006626">
    <property type="entry name" value="PbH1"/>
</dbReference>
<dbReference type="InterPro" id="IPR003959">
    <property type="entry name" value="ATPase_AAA_core"/>
</dbReference>
<evidence type="ECO:0000256" key="1">
    <source>
        <dbReference type="ARBA" id="ARBA00010378"/>
    </source>
</evidence>
<dbReference type="GO" id="GO:0005524">
    <property type="term" value="F:ATP binding"/>
    <property type="evidence" value="ECO:0007669"/>
    <property type="project" value="UniProtKB-KW"/>
</dbReference>